<gene>
    <name evidence="3" type="ORF">BSU04_14085</name>
    <name evidence="2" type="ORF">PAMC26510_24145</name>
</gene>
<dbReference type="NCBIfam" id="TIGR00074">
    <property type="entry name" value="hypC_hupF"/>
    <property type="match status" value="1"/>
</dbReference>
<dbReference type="InterPro" id="IPR001109">
    <property type="entry name" value="Hydrogenase_HupF/HypC"/>
</dbReference>
<accession>A0A226X4P0</accession>
<dbReference type="Proteomes" id="UP000214720">
    <property type="component" value="Unassembled WGS sequence"/>
</dbReference>
<dbReference type="Proteomes" id="UP000194546">
    <property type="component" value="Unassembled WGS sequence"/>
</dbReference>
<dbReference type="PANTHER" id="PTHR35177:SF2">
    <property type="entry name" value="HYDROGENASE MATURATION FACTOR HYBG"/>
    <property type="match status" value="1"/>
</dbReference>
<reference evidence="3" key="2">
    <citation type="submission" date="2017-01" db="EMBL/GenBank/DDBJ databases">
        <authorList>
            <person name="Mah S.A."/>
            <person name="Swanson W.J."/>
            <person name="Moy G.W."/>
            <person name="Vacquier V.D."/>
        </authorList>
    </citation>
    <scope>NUCLEOTIDE SEQUENCE</scope>
    <source>
        <strain evidence="3">PAMC 26633</strain>
    </source>
</reference>
<dbReference type="GO" id="GO:1902670">
    <property type="term" value="F:carbon dioxide binding"/>
    <property type="evidence" value="ECO:0007669"/>
    <property type="project" value="TreeGrafter"/>
</dbReference>
<sequence>MAVVDLGGVRKRISIALVPEVQVGDYVIVHVGYAIGMLDIEEAQATLKLFAELTT</sequence>
<evidence type="ECO:0000313" key="2">
    <source>
        <dbReference type="EMBL" id="OTP71102.1"/>
    </source>
</evidence>
<reference evidence="2 4" key="3">
    <citation type="submission" date="2017-03" db="EMBL/GenBank/DDBJ databases">
        <title>Genome analysis of strain PAMC 26510.</title>
        <authorList>
            <person name="Oh H.-M."/>
            <person name="Yang J.-A."/>
        </authorList>
    </citation>
    <scope>NUCLEOTIDE SEQUENCE [LARGE SCALE GENOMIC DNA]</scope>
    <source>
        <strain evidence="2 4">PAMC 26510</strain>
    </source>
</reference>
<dbReference type="GO" id="GO:0051604">
    <property type="term" value="P:protein maturation"/>
    <property type="evidence" value="ECO:0007669"/>
    <property type="project" value="TreeGrafter"/>
</dbReference>
<name>A0A226X4P0_CABSO</name>
<reference evidence="5" key="1">
    <citation type="submission" date="2017-01" db="EMBL/GenBank/DDBJ databases">
        <title>Genome Analysis of Deinococcus marmoris KOPRI26562.</title>
        <authorList>
            <person name="Kim J.H."/>
            <person name="Oh H.-M."/>
        </authorList>
    </citation>
    <scope>NUCLEOTIDE SEQUENCE [LARGE SCALE GENOMIC DNA]</scope>
    <source>
        <strain evidence="5">PAMC 26633</strain>
    </source>
</reference>
<dbReference type="GO" id="GO:0005506">
    <property type="term" value="F:iron ion binding"/>
    <property type="evidence" value="ECO:0007669"/>
    <property type="project" value="TreeGrafter"/>
</dbReference>
<dbReference type="SUPFAM" id="SSF159127">
    <property type="entry name" value="HupF/HypC-like"/>
    <property type="match status" value="1"/>
</dbReference>
<evidence type="ECO:0000313" key="3">
    <source>
        <dbReference type="EMBL" id="OXC77970.1"/>
    </source>
</evidence>
<dbReference type="AlphaFoldDB" id="A0A226X4P0"/>
<proteinExistence type="inferred from homology"/>
<dbReference type="PANTHER" id="PTHR35177">
    <property type="entry name" value="HYDROGENASE MATURATION FACTOR HYBG"/>
    <property type="match status" value="1"/>
</dbReference>
<evidence type="ECO:0000313" key="4">
    <source>
        <dbReference type="Proteomes" id="UP000194546"/>
    </source>
</evidence>
<dbReference type="Gene3D" id="2.30.30.140">
    <property type="match status" value="1"/>
</dbReference>
<evidence type="ECO:0000313" key="5">
    <source>
        <dbReference type="Proteomes" id="UP000214720"/>
    </source>
</evidence>
<dbReference type="EMBL" id="NBTY01000129">
    <property type="protein sequence ID" value="OTP71102.1"/>
    <property type="molecule type" value="Genomic_DNA"/>
</dbReference>
<dbReference type="PRINTS" id="PR00445">
    <property type="entry name" value="HUPFHYPC"/>
</dbReference>
<protein>
    <submittedName>
        <fullName evidence="3">[NiFe] hydrogenase metallocenter assembly protein HypC</fullName>
    </submittedName>
</protein>
<evidence type="ECO:0000256" key="1">
    <source>
        <dbReference type="ARBA" id="ARBA00006018"/>
    </source>
</evidence>
<comment type="caution">
    <text evidence="3">The sequence shown here is derived from an EMBL/GenBank/DDBJ whole genome shotgun (WGS) entry which is preliminary data.</text>
</comment>
<comment type="similarity">
    <text evidence="1">Belongs to the HupF/HypC family.</text>
</comment>
<dbReference type="EMBL" id="MTHB01000084">
    <property type="protein sequence ID" value="OXC77970.1"/>
    <property type="molecule type" value="Genomic_DNA"/>
</dbReference>
<organism evidence="3 5">
    <name type="scientific">Caballeronia sordidicola</name>
    <name type="common">Burkholderia sordidicola</name>
    <dbReference type="NCBI Taxonomy" id="196367"/>
    <lineage>
        <taxon>Bacteria</taxon>
        <taxon>Pseudomonadati</taxon>
        <taxon>Pseudomonadota</taxon>
        <taxon>Betaproteobacteria</taxon>
        <taxon>Burkholderiales</taxon>
        <taxon>Burkholderiaceae</taxon>
        <taxon>Caballeronia</taxon>
    </lineage>
</organism>
<dbReference type="Pfam" id="PF01455">
    <property type="entry name" value="HupF_HypC"/>
    <property type="match status" value="1"/>
</dbReference>